<dbReference type="InterPro" id="IPR019039">
    <property type="entry name" value="T4-Rnl1-like_N"/>
</dbReference>
<dbReference type="GO" id="GO:0008081">
    <property type="term" value="F:phosphoric diester hydrolase activity"/>
    <property type="evidence" value="ECO:0007669"/>
    <property type="project" value="InterPro"/>
</dbReference>
<dbReference type="OrthoDB" id="276239at2759"/>
<name>A0A9P7F9H3_9AGAM</name>
<dbReference type="EMBL" id="JABBWM010000018">
    <property type="protein sequence ID" value="KAG2111330.1"/>
    <property type="molecule type" value="Genomic_DNA"/>
</dbReference>
<organism evidence="6 7">
    <name type="scientific">Suillus discolor</name>
    <dbReference type="NCBI Taxonomy" id="1912936"/>
    <lineage>
        <taxon>Eukaryota</taxon>
        <taxon>Fungi</taxon>
        <taxon>Dikarya</taxon>
        <taxon>Basidiomycota</taxon>
        <taxon>Agaricomycotina</taxon>
        <taxon>Agaricomycetes</taxon>
        <taxon>Agaricomycetidae</taxon>
        <taxon>Boletales</taxon>
        <taxon>Suillineae</taxon>
        <taxon>Suillaceae</taxon>
        <taxon>Suillus</taxon>
    </lineage>
</organism>
<gene>
    <name evidence="6" type="ORF">F5147DRAFT_687269</name>
</gene>
<keyword evidence="1" id="KW-0819">tRNA processing</keyword>
<dbReference type="Proteomes" id="UP000823399">
    <property type="component" value="Unassembled WGS sequence"/>
</dbReference>
<evidence type="ECO:0000259" key="3">
    <source>
        <dbReference type="Pfam" id="PF08302"/>
    </source>
</evidence>
<dbReference type="AlphaFoldDB" id="A0A9P7F9H3"/>
<feature type="domain" description="tRNA ligase phosphodiesterase" evidence="3">
    <location>
        <begin position="612"/>
        <end position="818"/>
    </location>
</feature>
<evidence type="ECO:0000313" key="7">
    <source>
        <dbReference type="Proteomes" id="UP000823399"/>
    </source>
</evidence>
<comment type="catalytic activity">
    <reaction evidence="1">
        <text>ATP + (ribonucleotide)n-3'-hydroxyl + 5'-phospho-(ribonucleotide)m = (ribonucleotide)n+m + AMP + diphosphate.</text>
        <dbReference type="EC" id="6.5.1.3"/>
    </reaction>
</comment>
<dbReference type="PANTHER" id="PTHR32004">
    <property type="entry name" value="TRNA LIGASE"/>
    <property type="match status" value="1"/>
</dbReference>
<dbReference type="Pfam" id="PF08303">
    <property type="entry name" value="tRNA_lig_kinase"/>
    <property type="match status" value="1"/>
</dbReference>
<dbReference type="SUPFAM" id="SSF52540">
    <property type="entry name" value="P-loop containing nucleoside triphosphate hydrolases"/>
    <property type="match status" value="1"/>
</dbReference>
<dbReference type="Gene3D" id="3.40.50.300">
    <property type="entry name" value="P-loop containing nucleotide triphosphate hydrolases"/>
    <property type="match status" value="1"/>
</dbReference>
<sequence length="830" mass="93893">MKTSHFLHILSSESLQFHYYITCILQAHTMTRMRAEDSQLIDDLHRLSKKSPKLVRSTVYTAPSDPSISVRSWKMNEFKYYDVPSPFPTLARGLFSRELPCGDDPNGEQKYQIVVRGYDKFFNIGEVPWTDWSTLSLHTGPTYTLSLKSNGCIIFVASLSPSKLIVTSKHALGPMQGVSETHSEVGHRWLEKHLEEKGKTKEQLASRLWDKQWTAIAELCDDSFEEHILPYSAEKSGLHLHGINETSKEFHTMPTETVDAFAEEWGFIKTPVITLNSISEVKSVTDDIAKTGKWNGEALEGFVVRTHIIDPKQGSTTRNARPPYPTGSSFFFKVKFDEPYMMYRDWREVTKILLSTQGSLNDAKLPKSKLKRKDTHLYVEWVKKEIRHNPGAFSEYLKGKGIIATRERFLKWMETGEGKKGLAVQNAAPPTTKEFEKTIILPVAIPGCGKTAVSVALTSLFDFGHTQSDDIQAKKSAPAFIRNVVNLLEHHDTVIADKNNHLKQHRDSLREAVAKMDPPVRLLALNWSLDRPQATIHRICGDRVFARGDKHQKLRADTLAKAHEDVIWQFIRASEELSDEEVDVRIEMDIEDTLEKTVDRAVAACVSILGLRQPSADEIDEAVCKARNYMPQTKKPQEEKKKKKDEEPMPRYFGLLPEVDLIDVIGKQMENASDVPENGKTFWNALVAGHRVTVRPHITIVHIKSLPDAIELWERCSQLHKMALPPSFTFTLGHLVWNERIMAIAVDDFELDGSPDNHSSADQEGCEFVSKLSEENRNALHITVGTSDPEVLPFEAKALVEVWRFGKRSGIGSLELEGLTARGRIKGLFN</sequence>
<evidence type="ECO:0000259" key="5">
    <source>
        <dbReference type="Pfam" id="PF09511"/>
    </source>
</evidence>
<evidence type="ECO:0000259" key="4">
    <source>
        <dbReference type="Pfam" id="PF08303"/>
    </source>
</evidence>
<feature type="domain" description="T4 RNA ligase 1-like N-terminal" evidence="5">
    <location>
        <begin position="91"/>
        <end position="340"/>
    </location>
</feature>
<comment type="caution">
    <text evidence="6">The sequence shown here is derived from an EMBL/GenBank/DDBJ whole genome shotgun (WGS) entry which is preliminary data.</text>
</comment>
<dbReference type="InterPro" id="IPR015965">
    <property type="entry name" value="tRNA_lig_PDEase"/>
</dbReference>
<dbReference type="GeneID" id="64699088"/>
<dbReference type="PIRSF" id="PIRSF019634">
    <property type="entry name" value="tRNA_lig_yeast"/>
    <property type="match status" value="1"/>
</dbReference>
<comment type="similarity">
    <text evidence="1">Belongs to the TRL1 family.</text>
</comment>
<accession>A0A9P7F9H3</accession>
<dbReference type="GO" id="GO:0003972">
    <property type="term" value="F:RNA ligase (ATP) activity"/>
    <property type="evidence" value="ECO:0007669"/>
    <property type="project" value="UniProtKB-UniRule"/>
</dbReference>
<dbReference type="InterPro" id="IPR027417">
    <property type="entry name" value="P-loop_NTPase"/>
</dbReference>
<dbReference type="EC" id="6.5.1.3" evidence="1"/>
<dbReference type="Pfam" id="PF09511">
    <property type="entry name" value="RNA_lig_T4_1"/>
    <property type="match status" value="1"/>
</dbReference>
<dbReference type="Pfam" id="PF08302">
    <property type="entry name" value="tRNA_lig_CPD"/>
    <property type="match status" value="1"/>
</dbReference>
<feature type="active site" description="N6-AMP-lysine intermediate" evidence="2">
    <location>
        <position position="148"/>
    </location>
</feature>
<reference evidence="6" key="1">
    <citation type="journal article" date="2020" name="New Phytol.">
        <title>Comparative genomics reveals dynamic genome evolution in host specialist ectomycorrhizal fungi.</title>
        <authorList>
            <person name="Lofgren L.A."/>
            <person name="Nguyen N.H."/>
            <person name="Vilgalys R."/>
            <person name="Ruytinx J."/>
            <person name="Liao H.L."/>
            <person name="Branco S."/>
            <person name="Kuo A."/>
            <person name="LaButti K."/>
            <person name="Lipzen A."/>
            <person name="Andreopoulos W."/>
            <person name="Pangilinan J."/>
            <person name="Riley R."/>
            <person name="Hundley H."/>
            <person name="Na H."/>
            <person name="Barry K."/>
            <person name="Grigoriev I.V."/>
            <person name="Stajich J.E."/>
            <person name="Kennedy P.G."/>
        </authorList>
    </citation>
    <scope>NUCLEOTIDE SEQUENCE</scope>
    <source>
        <strain evidence="6">FC423</strain>
    </source>
</reference>
<evidence type="ECO:0000313" key="6">
    <source>
        <dbReference type="EMBL" id="KAG2111330.1"/>
    </source>
</evidence>
<dbReference type="GO" id="GO:0005524">
    <property type="term" value="F:ATP binding"/>
    <property type="evidence" value="ECO:0007669"/>
    <property type="project" value="UniProtKB-UniRule"/>
</dbReference>
<dbReference type="InterPro" id="IPR015966">
    <property type="entry name" value="tRNA_lig_kin_fungi"/>
</dbReference>
<evidence type="ECO:0000256" key="2">
    <source>
        <dbReference type="PIRSR" id="PIRSR019634-50"/>
    </source>
</evidence>
<dbReference type="InterPro" id="IPR012387">
    <property type="entry name" value="Trl1_fun"/>
</dbReference>
<feature type="domain" description="tRNA ligase kinase" evidence="4">
    <location>
        <begin position="439"/>
        <end position="585"/>
    </location>
</feature>
<dbReference type="GO" id="GO:0006388">
    <property type="term" value="P:tRNA splicing, via endonucleolytic cleavage and ligation"/>
    <property type="evidence" value="ECO:0007669"/>
    <property type="project" value="UniProtKB-UniRule"/>
</dbReference>
<dbReference type="GO" id="GO:0005634">
    <property type="term" value="C:nucleus"/>
    <property type="evidence" value="ECO:0007669"/>
    <property type="project" value="TreeGrafter"/>
</dbReference>
<protein>
    <recommendedName>
        <fullName evidence="1">tRNA ligase</fullName>
        <ecNumber evidence="1">6.5.1.3</ecNumber>
    </recommendedName>
</protein>
<proteinExistence type="inferred from homology"/>
<keyword evidence="7" id="KW-1185">Reference proteome</keyword>
<evidence type="ECO:0000256" key="1">
    <source>
        <dbReference type="PIRNR" id="PIRNR019634"/>
    </source>
</evidence>
<dbReference type="PANTHER" id="PTHR32004:SF1">
    <property type="entry name" value="TRNA LIGASE"/>
    <property type="match status" value="1"/>
</dbReference>
<dbReference type="GO" id="GO:0051730">
    <property type="term" value="F:GTP-dependent polyribonucleotide 5'-hydroxyl-kinase activity"/>
    <property type="evidence" value="ECO:0007669"/>
    <property type="project" value="InterPro"/>
</dbReference>
<dbReference type="RefSeq" id="XP_041294689.1">
    <property type="nucleotide sequence ID" value="XM_041436829.1"/>
</dbReference>
<keyword evidence="1 6" id="KW-0436">Ligase</keyword>